<protein>
    <submittedName>
        <fullName evidence="2">Uncharacterized protein</fullName>
    </submittedName>
</protein>
<dbReference type="OrthoDB" id="361062at2759"/>
<keyword evidence="3" id="KW-1185">Reference proteome</keyword>
<reference evidence="2 3" key="1">
    <citation type="journal article" date="2012" name="BMC Genomics">
        <title>Comparative genomic analysis and phylogenetic position of Theileria equi.</title>
        <authorList>
            <person name="Kappmeyer L.S."/>
            <person name="Thiagarajan M."/>
            <person name="Herndon D.R."/>
            <person name="Ramsay J.D."/>
            <person name="Caler E."/>
            <person name="Djikeng A."/>
            <person name="Gillespie J.J."/>
            <person name="Lau A.O."/>
            <person name="Roalson E.H."/>
            <person name="Silva J.C."/>
            <person name="Silva M.G."/>
            <person name="Suarez C.E."/>
            <person name="Ueti M.W."/>
            <person name="Nene V.M."/>
            <person name="Mealey R.H."/>
            <person name="Knowles D.P."/>
            <person name="Brayton K.A."/>
        </authorList>
    </citation>
    <scope>NUCLEOTIDE SEQUENCE [LARGE SCALE GENOMIC DNA]</scope>
    <source>
        <strain evidence="2 3">WA</strain>
    </source>
</reference>
<feature type="region of interest" description="Disordered" evidence="1">
    <location>
        <begin position="619"/>
        <end position="639"/>
    </location>
</feature>
<gene>
    <name evidence="2" type="ORF">BEWA_023550</name>
</gene>
<dbReference type="STRING" id="1537102.L0AWW2"/>
<name>L0AWW2_THEEQ</name>
<evidence type="ECO:0000256" key="1">
    <source>
        <dbReference type="SAM" id="MobiDB-lite"/>
    </source>
</evidence>
<evidence type="ECO:0000313" key="3">
    <source>
        <dbReference type="Proteomes" id="UP000031512"/>
    </source>
</evidence>
<organism evidence="2 3">
    <name type="scientific">Theileria equi strain WA</name>
    <dbReference type="NCBI Taxonomy" id="1537102"/>
    <lineage>
        <taxon>Eukaryota</taxon>
        <taxon>Sar</taxon>
        <taxon>Alveolata</taxon>
        <taxon>Apicomplexa</taxon>
        <taxon>Aconoidasida</taxon>
        <taxon>Piroplasmida</taxon>
        <taxon>Theileriidae</taxon>
        <taxon>Theileria</taxon>
    </lineage>
</organism>
<accession>L0AWW2</accession>
<dbReference type="VEuPathDB" id="PiroplasmaDB:BEWA_023550"/>
<sequence length="1984" mass="225542">MVTLIDISKKCNKTCKCYVNQVSDITAKREDNVTQLDSYGYCTHISGSKKLVLYCKTIKLETTSGISFTKLQSVTTYYHKQYEPGSAISRPLIIRVQTDAGKTLWYENAGHYANKKWRKIGNTNGYPEEDNYDPSYGLKKRLTDIGCRLYGYHQIDIQYIGKYSYTCLICGDNTAGEIKPETSPGSITGYTKYTHEKITDKSILVYNGGKITYKRKDNGKIYYLPIPINDPSNIKNISVYYWEHDKGRENPLLVELETYSGYSFWFENISKPGGKNDKWRQMSQSESNIFSGYGSELQNKLDILSCIFNGTVVINLGTSKDCHNSQDSRHRNRIRHFYNGSIRNLFGFAAHEYTSRDYFGDKTFNISDLYFGGKKQNFPKGTFPLKNITKLDAYVSSCDSTKPFLIHVESEDPNSSGKWYYRNSADNWMEHQQIGGKGQDEVKDQIAEIFRKVQTTLYINGCSTHSHTNGVQLNIRLQPDLGHYARVYGSGNTSILLTKYAKKPVTNFFRITHQITTRKTFNLKRELKGGDNIGTGTQRDVKEVDVYFWDGQSSEPVLVGLIKSNGETFYYGKFANIWMNGPIDTLNEQEALDHLNCQLNSAIPIDLNTPKNLQPFHRGEKKSTCLPNKSVSQSQSGHVPYGAKKDYQVEGYQIPHDTRISRVTYNYQATNIVPPYTEYGLILNIYSWSKKPEVPLLVEFKPKDGKPSTWYENICEKEPYTNWRNVEEKEVRGFYMSQDPKNDLTEKFTDKLNEVNCRVNKVVKLDISRIFWRYCNSKCKDKRIKVTQSREKIHGYVIYEHTSIIPNENTFTISSVLSWNTEQKTTLGYPLRNVAKVTVYFADCNPYAPILVKIEDGGNSWLKRKRENDGWEDATVEISSTDRISIIRTLEELKQTLNVCNSLAIKPPPFMSENNSGVTQVSNLDNDQSNQDIKNIFTAIVDDDLEEVEEIHELEDEAPNIPKLSALIDQKSGIIIDIRKRPRNEDSEVYILDDGHAVKLEKSEDPQHSGFWKFTHSSPTGQPFTIKEVIYGESGKSVDVGVGYNINIKQLSVWYWTSDYQMENPLFIEIEKSDNTYKYHASKGRDEWYPYGQSKLKGESLEQTLDGLNCLLNKAVTMDISYSKSGSYCCNNHKKISATPLSLQVNGASIVYHKQTISDLGDRLAKIKYYQDNYYQGLRKRIKFENIPSFHVDSPVNIYTFYCGSDPKLIYIEKVGGSSITGWYKKGPSDHNWTDVSSELSGIIPSGFLSLSCQNFNKIVNAINCFGMPRCSDAPSSRGSTRSLLYVTSASIDLEVTIELEQKPTDDQNPTYYQRDKTSTENKNIKVTRTLCPFSGLPQDFYKYEHKNQDDEPFKLKEVLSENGKIGIIKGSQGQNILSVSAYYWRNENGSTSPPTKALLVEVVTKDTPGNNYAYYTYNKDGRWSEYTTANSKYGVDQTQLIPKLITLNCEINGVVQIDVAETSSYCHVGYTKDPKHSDRYTNKISVEEVDKGCLGNYRAYEHTPSSGAFKISSFRKGNDYIKLEGLKPDLPLKNTSRIVVYFCMSDLGDPLLIYLPDMTQGNKWFQKPTNFRDIWEPIANRLGDDSNHSSIVKFLDTINSLCKPPEVTIDIYSRGTITKETSYPDTMYPYLNIVVKSVHSQSIEGFTEYYHTIQGRTKGYFTIKDFNYDGNPTQGSLGKTERVTSVSVYYWSPLETRQKDSPDKRGRPLLVKVIRNSDGVLETNYYENTRNSDNQSWQYTYISSENLQKKLHLLNCKFNNAVVMDIGKHEDNETYDACKNDNMDPQHGESKMKVVKDDAPVDNALGSYEVYSHTLNKDSSGDKFHIVGFRNGNYDVILPGVGQTTPNNPILDVDKVKVYFCSKDDLKRLLLIYIKTSDPKFGSKKWWKSDDGKTWEKVISLAASTEKDYDRILKVLNTLESKCNDTPEATAAKSVAGGLAAGSALWSTFGGSTSGTLAGAGGLTGFGWWMFKRSKGDPWVGQI</sequence>
<dbReference type="GeneID" id="15806865"/>
<feature type="compositionally biased region" description="Polar residues" evidence="1">
    <location>
        <begin position="625"/>
        <end position="637"/>
    </location>
</feature>
<dbReference type="Proteomes" id="UP000031512">
    <property type="component" value="Chromosome 1"/>
</dbReference>
<dbReference type="EMBL" id="CP001669">
    <property type="protein sequence ID" value="AFZ79506.1"/>
    <property type="molecule type" value="Genomic_DNA"/>
</dbReference>
<dbReference type="KEGG" id="beq:BEWA_023550"/>
<dbReference type="RefSeq" id="XP_004829172.1">
    <property type="nucleotide sequence ID" value="XM_004829115.1"/>
</dbReference>
<evidence type="ECO:0000313" key="2">
    <source>
        <dbReference type="EMBL" id="AFZ79506.1"/>
    </source>
</evidence>
<proteinExistence type="predicted"/>